<name>A0A9X5I105_9CYAN</name>
<sequence length="279" mass="32495">MPLHTLVDFDPNYQQILDGDDVKWLEVYTEEGQKVGTVTDALLDREGRFRYLVIDYRFDATGKQILIPIGLARIDDDRRRIYVNDLSYAQVARLPEYSDRHAVDYDYEERVRNVYRTTNEQGIGSERETYNYQQDASLYNLNEQNHLTFKLYEERLIANKKRVKAGEVAIGKLVETEIERVEMPITKERLVIERLPASDTNIVASDVPMFAEGEIARVELHAETPEIYKEAFVREEVTVKKIIEQDLVEATESVRHQELDVTVKGQPDVDVVNRIRDRD</sequence>
<accession>A0A9X5I105</accession>
<dbReference type="InterPro" id="IPR027275">
    <property type="entry name" value="PRC-brl_dom"/>
</dbReference>
<feature type="domain" description="DUF2382" evidence="2">
    <location>
        <begin position="150"/>
        <end position="261"/>
    </location>
</feature>
<dbReference type="OrthoDB" id="510842at2"/>
<evidence type="ECO:0000313" key="4">
    <source>
        <dbReference type="Proteomes" id="UP000031532"/>
    </source>
</evidence>
<dbReference type="RefSeq" id="WP_039714747.1">
    <property type="nucleotide sequence ID" value="NZ_JTJC03000001.1"/>
</dbReference>
<keyword evidence="4" id="KW-1185">Reference proteome</keyword>
<dbReference type="GO" id="GO:0030077">
    <property type="term" value="C:plasma membrane light-harvesting complex"/>
    <property type="evidence" value="ECO:0007669"/>
    <property type="project" value="InterPro"/>
</dbReference>
<reference evidence="3 4" key="1">
    <citation type="journal article" date="2015" name="Genome Announc.">
        <title>Draft Genome Sequence of the Terrestrial Cyanobacterium Scytonema millei VB511283, Isolated from Eastern India.</title>
        <authorList>
            <person name="Sen D."/>
            <person name="Chandrababunaidu M.M."/>
            <person name="Singh D."/>
            <person name="Sanghi N."/>
            <person name="Ghorai A."/>
            <person name="Mishra G.P."/>
            <person name="Madduluri M."/>
            <person name="Adhikary S.P."/>
            <person name="Tripathy S."/>
        </authorList>
    </citation>
    <scope>NUCLEOTIDE SEQUENCE [LARGE SCALE GENOMIC DNA]</scope>
    <source>
        <strain evidence="3 4">VB511283</strain>
    </source>
</reference>
<protein>
    <submittedName>
        <fullName evidence="3">DUF2382 domain-containing protein</fullName>
    </submittedName>
</protein>
<dbReference type="Pfam" id="PF09557">
    <property type="entry name" value="DUF2382"/>
    <property type="match status" value="1"/>
</dbReference>
<dbReference type="AlphaFoldDB" id="A0A9X5I105"/>
<dbReference type="GO" id="GO:0019684">
    <property type="term" value="P:photosynthesis, light reaction"/>
    <property type="evidence" value="ECO:0007669"/>
    <property type="project" value="InterPro"/>
</dbReference>
<dbReference type="InterPro" id="IPR052967">
    <property type="entry name" value="Stress_Response_Assoc"/>
</dbReference>
<feature type="domain" description="PRC-barrel" evidence="1">
    <location>
        <begin position="20"/>
        <end position="85"/>
    </location>
</feature>
<evidence type="ECO:0000259" key="1">
    <source>
        <dbReference type="Pfam" id="PF05239"/>
    </source>
</evidence>
<dbReference type="PANTHER" id="PTHR38463">
    <property type="entry name" value="STRESS RESPONSE PROTEIN YSNF"/>
    <property type="match status" value="1"/>
</dbReference>
<dbReference type="NCBIfam" id="TIGR02271">
    <property type="entry name" value="YsnF/AvaK domain"/>
    <property type="match status" value="1"/>
</dbReference>
<dbReference type="Gene3D" id="3.90.50.10">
    <property type="entry name" value="Photosynthetic Reaction Center, subunit H, domain 2"/>
    <property type="match status" value="1"/>
</dbReference>
<comment type="caution">
    <text evidence="3">The sequence shown here is derived from an EMBL/GenBank/DDBJ whole genome shotgun (WGS) entry which is preliminary data.</text>
</comment>
<evidence type="ECO:0000259" key="2">
    <source>
        <dbReference type="Pfam" id="PF09557"/>
    </source>
</evidence>
<proteinExistence type="predicted"/>
<dbReference type="PANTHER" id="PTHR38463:SF1">
    <property type="entry name" value="STRESS RESPONSE PROTEIN YSNF"/>
    <property type="match status" value="1"/>
</dbReference>
<dbReference type="InterPro" id="IPR019060">
    <property type="entry name" value="DUF2382"/>
</dbReference>
<dbReference type="SUPFAM" id="SSF50346">
    <property type="entry name" value="PRC-barrel domain"/>
    <property type="match status" value="1"/>
</dbReference>
<evidence type="ECO:0000313" key="3">
    <source>
        <dbReference type="EMBL" id="NHC33073.1"/>
    </source>
</evidence>
<organism evidence="3 4">
    <name type="scientific">Scytonema millei VB511283</name>
    <dbReference type="NCBI Taxonomy" id="1245923"/>
    <lineage>
        <taxon>Bacteria</taxon>
        <taxon>Bacillati</taxon>
        <taxon>Cyanobacteriota</taxon>
        <taxon>Cyanophyceae</taxon>
        <taxon>Nostocales</taxon>
        <taxon>Scytonemataceae</taxon>
        <taxon>Scytonema</taxon>
    </lineage>
</organism>
<dbReference type="InterPro" id="IPR011033">
    <property type="entry name" value="PRC_barrel-like_sf"/>
</dbReference>
<dbReference type="EMBL" id="JTJC03000001">
    <property type="protein sequence ID" value="NHC33073.1"/>
    <property type="molecule type" value="Genomic_DNA"/>
</dbReference>
<dbReference type="InterPro" id="IPR014747">
    <property type="entry name" value="Bac_photo_RC_H_C"/>
</dbReference>
<dbReference type="Pfam" id="PF05239">
    <property type="entry name" value="PRC"/>
    <property type="match status" value="1"/>
</dbReference>
<gene>
    <name evidence="3" type="ORF">QH73_0000075</name>
</gene>
<dbReference type="Proteomes" id="UP000031532">
    <property type="component" value="Unassembled WGS sequence"/>
</dbReference>